<proteinExistence type="predicted"/>
<organism evidence="2 3">
    <name type="scientific">Neonectria magnoliae</name>
    <dbReference type="NCBI Taxonomy" id="2732573"/>
    <lineage>
        <taxon>Eukaryota</taxon>
        <taxon>Fungi</taxon>
        <taxon>Dikarya</taxon>
        <taxon>Ascomycota</taxon>
        <taxon>Pezizomycotina</taxon>
        <taxon>Sordariomycetes</taxon>
        <taxon>Hypocreomycetidae</taxon>
        <taxon>Hypocreales</taxon>
        <taxon>Nectriaceae</taxon>
        <taxon>Neonectria</taxon>
    </lineage>
</organism>
<name>A0ABR1HUT7_9HYPO</name>
<accession>A0ABR1HUT7</accession>
<feature type="compositionally biased region" description="Polar residues" evidence="1">
    <location>
        <begin position="134"/>
        <end position="144"/>
    </location>
</feature>
<comment type="caution">
    <text evidence="2">The sequence shown here is derived from an EMBL/GenBank/DDBJ whole genome shotgun (WGS) entry which is preliminary data.</text>
</comment>
<feature type="compositionally biased region" description="Polar residues" evidence="1">
    <location>
        <begin position="260"/>
        <end position="269"/>
    </location>
</feature>
<feature type="compositionally biased region" description="Acidic residues" evidence="1">
    <location>
        <begin position="336"/>
        <end position="347"/>
    </location>
</feature>
<feature type="region of interest" description="Disordered" evidence="1">
    <location>
        <begin position="254"/>
        <end position="285"/>
    </location>
</feature>
<evidence type="ECO:0000256" key="1">
    <source>
        <dbReference type="SAM" id="MobiDB-lite"/>
    </source>
</evidence>
<evidence type="ECO:0000313" key="2">
    <source>
        <dbReference type="EMBL" id="KAK7424990.1"/>
    </source>
</evidence>
<feature type="compositionally biased region" description="Pro residues" evidence="1">
    <location>
        <begin position="79"/>
        <end position="89"/>
    </location>
</feature>
<evidence type="ECO:0000313" key="3">
    <source>
        <dbReference type="Proteomes" id="UP001498421"/>
    </source>
</evidence>
<dbReference type="Proteomes" id="UP001498421">
    <property type="component" value="Unassembled WGS sequence"/>
</dbReference>
<feature type="region of interest" description="Disordered" evidence="1">
    <location>
        <begin position="126"/>
        <end position="202"/>
    </location>
</feature>
<protein>
    <submittedName>
        <fullName evidence="2">Uncharacterized protein</fullName>
    </submittedName>
</protein>
<sequence length="514" mass="55032">MDGSGYNDTDRLKAARELAESFKGSLKGNNNRSKGGSHGDFKRAPSFAEVPRPRHAQPDQSIRHNQPRSQIPAEHRPFQPAPSNVPPPSRRNYIGNVLVSSPSKLGSGPIMGNKAVDFLCRQDRETKSVVPPVSQITRNDISSSTPPPVTRRRQEASPIQMANGKPNISRSASGNTSTEIGPPKRSTTNGTSRTVSQSSKSAKDLAELVTFPIITEAPSSRPVNGHKSAPNGNILDTLFSFLGEDLGESANDRYLKSPRATPTTENGTSPLAVPQPVQQPTDVGHSRPLAETAKAAADTTLLENQVKKEVTGIELQEDRNISPETPKTQKTHEVEDTSGIEWQEDEMLTPKTHESIPDQASPKASDSVLEELSPTRSEGSKLSAEAPEWTPGNQSNGQDLSTQYSDHIVPTGQSSGHFVSVTPVQFADGILVPGPSTGQLWLQTPINVSSDAIPSNISLLNSLSPSIIELGTLGAFPLGISSNPVTSTIPPTSTSYVPRRKKPTKGLTASMWAE</sequence>
<gene>
    <name evidence="2" type="ORF">QQZ08_008386</name>
</gene>
<reference evidence="2 3" key="1">
    <citation type="journal article" date="2025" name="Microbiol. Resour. Announc.">
        <title>Draft genome sequences for Neonectria magnoliae and Neonectria punicea, canker pathogens of Liriodendron tulipifera and Acer saccharum in West Virginia.</title>
        <authorList>
            <person name="Petronek H.M."/>
            <person name="Kasson M.T."/>
            <person name="Metheny A.M."/>
            <person name="Stauder C.M."/>
            <person name="Lovett B."/>
            <person name="Lynch S.C."/>
            <person name="Garnas J.R."/>
            <person name="Kasson L.R."/>
            <person name="Stajich J.E."/>
        </authorList>
    </citation>
    <scope>NUCLEOTIDE SEQUENCE [LARGE SCALE GENOMIC DNA]</scope>
    <source>
        <strain evidence="2 3">NRRL 64651</strain>
    </source>
</reference>
<keyword evidence="3" id="KW-1185">Reference proteome</keyword>
<feature type="compositionally biased region" description="Polar residues" evidence="1">
    <location>
        <begin position="166"/>
        <end position="200"/>
    </location>
</feature>
<feature type="region of interest" description="Disordered" evidence="1">
    <location>
        <begin position="313"/>
        <end position="411"/>
    </location>
</feature>
<feature type="compositionally biased region" description="Polar residues" evidence="1">
    <location>
        <begin position="391"/>
        <end position="411"/>
    </location>
</feature>
<feature type="region of interest" description="Disordered" evidence="1">
    <location>
        <begin position="490"/>
        <end position="514"/>
    </location>
</feature>
<feature type="compositionally biased region" description="Polar residues" evidence="1">
    <location>
        <begin position="58"/>
        <end position="69"/>
    </location>
</feature>
<dbReference type="EMBL" id="JAZAVK010000087">
    <property type="protein sequence ID" value="KAK7424990.1"/>
    <property type="molecule type" value="Genomic_DNA"/>
</dbReference>
<feature type="region of interest" description="Disordered" evidence="1">
    <location>
        <begin position="17"/>
        <end position="96"/>
    </location>
</feature>